<reference evidence="2" key="1">
    <citation type="submission" date="2023-03" db="EMBL/GenBank/DDBJ databases">
        <title>Massive genome expansion in bonnet fungi (Mycena s.s.) driven by repeated elements and novel gene families across ecological guilds.</title>
        <authorList>
            <consortium name="Lawrence Berkeley National Laboratory"/>
            <person name="Harder C.B."/>
            <person name="Miyauchi S."/>
            <person name="Viragh M."/>
            <person name="Kuo A."/>
            <person name="Thoen E."/>
            <person name="Andreopoulos B."/>
            <person name="Lu D."/>
            <person name="Skrede I."/>
            <person name="Drula E."/>
            <person name="Henrissat B."/>
            <person name="Morin E."/>
            <person name="Kohler A."/>
            <person name="Barry K."/>
            <person name="LaButti K."/>
            <person name="Morin E."/>
            <person name="Salamov A."/>
            <person name="Lipzen A."/>
            <person name="Mereny Z."/>
            <person name="Hegedus B."/>
            <person name="Baldrian P."/>
            <person name="Stursova M."/>
            <person name="Weitz H."/>
            <person name="Taylor A."/>
            <person name="Grigoriev I.V."/>
            <person name="Nagy L.G."/>
            <person name="Martin F."/>
            <person name="Kauserud H."/>
        </authorList>
    </citation>
    <scope>NUCLEOTIDE SEQUENCE</scope>
    <source>
        <strain evidence="2">9144</strain>
    </source>
</reference>
<dbReference type="AlphaFoldDB" id="A0AAD6UZJ2"/>
<evidence type="ECO:0000256" key="1">
    <source>
        <dbReference type="SAM" id="MobiDB-lite"/>
    </source>
</evidence>
<evidence type="ECO:0000313" key="2">
    <source>
        <dbReference type="EMBL" id="KAJ7193708.1"/>
    </source>
</evidence>
<dbReference type="Proteomes" id="UP001219525">
    <property type="component" value="Unassembled WGS sequence"/>
</dbReference>
<evidence type="ECO:0000313" key="3">
    <source>
        <dbReference type="Proteomes" id="UP001219525"/>
    </source>
</evidence>
<comment type="caution">
    <text evidence="2">The sequence shown here is derived from an EMBL/GenBank/DDBJ whole genome shotgun (WGS) entry which is preliminary data.</text>
</comment>
<accession>A0AAD6UZJ2</accession>
<gene>
    <name evidence="2" type="ORF">GGX14DRAFT_576976</name>
</gene>
<name>A0AAD6UZJ2_9AGAR</name>
<keyword evidence="3" id="KW-1185">Reference proteome</keyword>
<feature type="region of interest" description="Disordered" evidence="1">
    <location>
        <begin position="134"/>
        <end position="155"/>
    </location>
</feature>
<dbReference type="EMBL" id="JARJCW010000105">
    <property type="protein sequence ID" value="KAJ7193708.1"/>
    <property type="molecule type" value="Genomic_DNA"/>
</dbReference>
<protein>
    <submittedName>
        <fullName evidence="2">Uncharacterized protein</fullName>
    </submittedName>
</protein>
<proteinExistence type="predicted"/>
<sequence>MAHVRKRAPDLPDLKRALTAIFTGAAKGWETFTTEFRVGGPFDKLTVEERSRLWIPSTNDANEGGLSSLRQFKCHRPNGDVQTFSDHAAASRNTTEAFIEAKATHADHLYVMRAVRNREGKGRTRKFRQNLERRLREKATARPPKRAETLRKNAERQAQLDGATCTLILDERMLDGLNKTDLQTQMRIHWKILQDPVLAKTNKSTINTKPESLEAVREAIARHKERQVPLGLSLTTLSSVHCGKYKH</sequence>
<organism evidence="2 3">
    <name type="scientific">Mycena pura</name>
    <dbReference type="NCBI Taxonomy" id="153505"/>
    <lineage>
        <taxon>Eukaryota</taxon>
        <taxon>Fungi</taxon>
        <taxon>Dikarya</taxon>
        <taxon>Basidiomycota</taxon>
        <taxon>Agaricomycotina</taxon>
        <taxon>Agaricomycetes</taxon>
        <taxon>Agaricomycetidae</taxon>
        <taxon>Agaricales</taxon>
        <taxon>Marasmiineae</taxon>
        <taxon>Mycenaceae</taxon>
        <taxon>Mycena</taxon>
    </lineage>
</organism>